<name>A0A8X8WBA6_SALSN</name>
<feature type="transmembrane region" description="Helical" evidence="7">
    <location>
        <begin position="35"/>
        <end position="55"/>
    </location>
</feature>
<dbReference type="SUPFAM" id="SSF54427">
    <property type="entry name" value="NTF2-like"/>
    <property type="match status" value="1"/>
</dbReference>
<feature type="domain" description="SUN" evidence="9">
    <location>
        <begin position="178"/>
        <end position="338"/>
    </location>
</feature>
<keyword evidence="4 7" id="KW-0472">Membrane</keyword>
<evidence type="ECO:0000256" key="3">
    <source>
        <dbReference type="ARBA" id="ARBA00022989"/>
    </source>
</evidence>
<feature type="region of interest" description="Disordered" evidence="6">
    <location>
        <begin position="1"/>
        <end position="23"/>
    </location>
</feature>
<dbReference type="CDD" id="cd22117">
    <property type="entry name" value="F-box_FBXL4"/>
    <property type="match status" value="1"/>
</dbReference>
<dbReference type="Pfam" id="PF13474">
    <property type="entry name" value="SnoaL_3"/>
    <property type="match status" value="1"/>
</dbReference>
<feature type="coiled-coil region" evidence="5">
    <location>
        <begin position="510"/>
        <end position="537"/>
    </location>
</feature>
<proteinExistence type="predicted"/>
<dbReference type="GO" id="GO:0016020">
    <property type="term" value="C:membrane"/>
    <property type="evidence" value="ECO:0007669"/>
    <property type="project" value="UniProtKB-SubCell"/>
</dbReference>
<comment type="subcellular location">
    <subcellularLocation>
        <location evidence="1">Membrane</location>
    </subcellularLocation>
</comment>
<keyword evidence="3 7" id="KW-1133">Transmembrane helix</keyword>
<evidence type="ECO:0000259" key="9">
    <source>
        <dbReference type="PROSITE" id="PS51469"/>
    </source>
</evidence>
<evidence type="ECO:0000313" key="11">
    <source>
        <dbReference type="Proteomes" id="UP000298416"/>
    </source>
</evidence>
<evidence type="ECO:0000256" key="4">
    <source>
        <dbReference type="ARBA" id="ARBA00023136"/>
    </source>
</evidence>
<reference evidence="10" key="1">
    <citation type="submission" date="2018-01" db="EMBL/GenBank/DDBJ databases">
        <authorList>
            <person name="Mao J.F."/>
        </authorList>
    </citation>
    <scope>NUCLEOTIDE SEQUENCE</scope>
    <source>
        <strain evidence="10">Huo1</strain>
        <tissue evidence="10">Leaf</tissue>
    </source>
</reference>
<dbReference type="GO" id="GO:0034975">
    <property type="term" value="P:protein folding in endoplasmic reticulum"/>
    <property type="evidence" value="ECO:0007669"/>
    <property type="project" value="TreeGrafter"/>
</dbReference>
<dbReference type="Pfam" id="PF12937">
    <property type="entry name" value="F-box-like"/>
    <property type="match status" value="1"/>
</dbReference>
<evidence type="ECO:0000256" key="6">
    <source>
        <dbReference type="SAM" id="MobiDB-lite"/>
    </source>
</evidence>
<keyword evidence="2 7" id="KW-0812">Transmembrane</keyword>
<dbReference type="InterPro" id="IPR032710">
    <property type="entry name" value="NTF2-like_dom_sf"/>
</dbReference>
<dbReference type="Proteomes" id="UP000298416">
    <property type="component" value="Unassembled WGS sequence"/>
</dbReference>
<dbReference type="InterPro" id="IPR012919">
    <property type="entry name" value="SUN_dom"/>
</dbReference>
<feature type="compositionally biased region" description="Basic residues" evidence="6">
    <location>
        <begin position="12"/>
        <end position="21"/>
    </location>
</feature>
<feature type="domain" description="F-box" evidence="8">
    <location>
        <begin position="637"/>
        <end position="683"/>
    </location>
</feature>
<dbReference type="PROSITE" id="PS50181">
    <property type="entry name" value="FBOX"/>
    <property type="match status" value="1"/>
</dbReference>
<dbReference type="Gene3D" id="3.10.450.50">
    <property type="match status" value="2"/>
</dbReference>
<keyword evidence="11" id="KW-1185">Reference proteome</keyword>
<accession>A0A8X8WBA6</accession>
<feature type="coiled-coil region" evidence="5">
    <location>
        <begin position="429"/>
        <end position="456"/>
    </location>
</feature>
<dbReference type="InterPro" id="IPR008979">
    <property type="entry name" value="Galactose-bd-like_sf"/>
</dbReference>
<sequence>MKKPRNVDPTKPNHKSSRNRAHKLDCDRKTAKRSFYDLSIPLFFSFWCGVVLLHAKFGITRGNEGDLLACGGMCLDEKLRNNSVHFSETGYENGVVMEQDVSVIVEDFPVHPNVEDLISGASELEELLSIVLGYDSFTCQLEPHQEVGKIEPAEAQNGRIHLTYPNLDEFKYISSKGKVGSPRQLVNITHRLEPDGTPYNYASAIKGAKVVAHNKEAKGASNILDKDDDKYLRNPCSVGGKYFIIELADETLVDAVNIANFEHHSSNFKDIELYGSLDYPTEEWDTLGSFVAANSKHVQCFKLPVPKWVRYLKVNLFSHYGSDFYCTLSVVEVFGVDAIEQMLEDFIIPDSSANGVSNPNLTALPSAVPEQSSNASATGDAAHTVVEPDEGQHLIVDILKKPVSGSGSADLLHKARQLPHSRVHADAALKVLLQKVRSLESNLSVLEDYIKELNRRRVDYLPELDKELNKFSALLEKTKLEMKGLLEWKEIMEKGILELESWRTLVSIQMEILVNQNNMLRLEVEKVMQDQESLESKGLVILTVGFCFALKMILERLTKQFRAPAAGQSNGALVATIFCLVLASAVIFQRVRLGLGRSNCASPSEEREIGGGEMTARVIGGVSENGGEKAGERQSGASMMEQLVPEITTHALSYLDYPSLCRLSMTNSLMRRAANDDNAWKALYHKDFTLEQDNVTPPNGWKAYYAATRAVVTVNTEFFRIIRERLLQAMRQFWLHADYVKCFHATGESFSGFAIMLNPLYKFSIHELNTLVDSVSSYNAVMGSWQLAFNWENVADFRIQDVRVRVMPSMAWVTMKAYLDIGAGPFHVTNIYELHDGRWYMVHHHCSALLMHGGGGHGQQLVHV</sequence>
<evidence type="ECO:0000256" key="7">
    <source>
        <dbReference type="SAM" id="Phobius"/>
    </source>
</evidence>
<dbReference type="SUPFAM" id="SSF81383">
    <property type="entry name" value="F-box domain"/>
    <property type="match status" value="1"/>
</dbReference>
<protein>
    <recommendedName>
        <fullName evidence="12">SUN domain-containing protein</fullName>
    </recommendedName>
</protein>
<dbReference type="PANTHER" id="PTHR12953">
    <property type="entry name" value="MEMBRANE PROTEIN CH1 RELATED"/>
    <property type="match status" value="1"/>
</dbReference>
<reference evidence="10" key="2">
    <citation type="submission" date="2020-08" db="EMBL/GenBank/DDBJ databases">
        <title>Plant Genome Project.</title>
        <authorList>
            <person name="Zhang R.-G."/>
        </authorList>
    </citation>
    <scope>NUCLEOTIDE SEQUENCE</scope>
    <source>
        <strain evidence="10">Huo1</strain>
        <tissue evidence="10">Leaf</tissue>
    </source>
</reference>
<evidence type="ECO:0000256" key="5">
    <source>
        <dbReference type="SAM" id="Coils"/>
    </source>
</evidence>
<dbReference type="Gene3D" id="1.20.1280.50">
    <property type="match status" value="1"/>
</dbReference>
<keyword evidence="5" id="KW-0175">Coiled coil</keyword>
<evidence type="ECO:0000256" key="1">
    <source>
        <dbReference type="ARBA" id="ARBA00004370"/>
    </source>
</evidence>
<evidence type="ECO:0000256" key="2">
    <source>
        <dbReference type="ARBA" id="ARBA00022692"/>
    </source>
</evidence>
<gene>
    <name evidence="10" type="ORF">SASPL_149200</name>
</gene>
<comment type="caution">
    <text evidence="10">The sequence shown here is derived from an EMBL/GenBank/DDBJ whole genome shotgun (WGS) entry which is preliminary data.</text>
</comment>
<dbReference type="InterPro" id="IPR037401">
    <property type="entry name" value="SnoaL-like"/>
</dbReference>
<dbReference type="EMBL" id="PNBA02000019">
    <property type="protein sequence ID" value="KAG6391446.1"/>
    <property type="molecule type" value="Genomic_DNA"/>
</dbReference>
<dbReference type="PROSITE" id="PS51469">
    <property type="entry name" value="SUN"/>
    <property type="match status" value="1"/>
</dbReference>
<dbReference type="SUPFAM" id="SSF49785">
    <property type="entry name" value="Galactose-binding domain-like"/>
    <property type="match status" value="1"/>
</dbReference>
<dbReference type="InterPro" id="IPR001810">
    <property type="entry name" value="F-box_dom"/>
</dbReference>
<evidence type="ECO:0000313" key="10">
    <source>
        <dbReference type="EMBL" id="KAG6391446.1"/>
    </source>
</evidence>
<dbReference type="PANTHER" id="PTHR12953:SF3">
    <property type="entry name" value="SUN DOMAIN-CONTAINING PROTEIN 5"/>
    <property type="match status" value="1"/>
</dbReference>
<dbReference type="Pfam" id="PF07738">
    <property type="entry name" value="Sad1_UNC"/>
    <property type="match status" value="1"/>
</dbReference>
<dbReference type="InterPro" id="IPR036047">
    <property type="entry name" value="F-box-like_dom_sf"/>
</dbReference>
<evidence type="ECO:0000259" key="8">
    <source>
        <dbReference type="PROSITE" id="PS50181"/>
    </source>
</evidence>
<dbReference type="AlphaFoldDB" id="A0A8X8WBA6"/>
<dbReference type="InterPro" id="IPR045120">
    <property type="entry name" value="Suco/Slp1-like"/>
</dbReference>
<dbReference type="GO" id="GO:0005737">
    <property type="term" value="C:cytoplasm"/>
    <property type="evidence" value="ECO:0007669"/>
    <property type="project" value="TreeGrafter"/>
</dbReference>
<organism evidence="10">
    <name type="scientific">Salvia splendens</name>
    <name type="common">Scarlet sage</name>
    <dbReference type="NCBI Taxonomy" id="180675"/>
    <lineage>
        <taxon>Eukaryota</taxon>
        <taxon>Viridiplantae</taxon>
        <taxon>Streptophyta</taxon>
        <taxon>Embryophyta</taxon>
        <taxon>Tracheophyta</taxon>
        <taxon>Spermatophyta</taxon>
        <taxon>Magnoliopsida</taxon>
        <taxon>eudicotyledons</taxon>
        <taxon>Gunneridae</taxon>
        <taxon>Pentapetalae</taxon>
        <taxon>asterids</taxon>
        <taxon>lamiids</taxon>
        <taxon>Lamiales</taxon>
        <taxon>Lamiaceae</taxon>
        <taxon>Nepetoideae</taxon>
        <taxon>Mentheae</taxon>
        <taxon>Salviinae</taxon>
        <taxon>Salvia</taxon>
        <taxon>Salvia subgen. Calosphace</taxon>
        <taxon>core Calosphace</taxon>
    </lineage>
</organism>
<evidence type="ECO:0008006" key="12">
    <source>
        <dbReference type="Google" id="ProtNLM"/>
    </source>
</evidence>
<dbReference type="Gene3D" id="2.60.120.260">
    <property type="entry name" value="Galactose-binding domain-like"/>
    <property type="match status" value="1"/>
</dbReference>